<organism evidence="2 3">
    <name type="scientific">Kineococcus radiotolerans (strain ATCC BAA-149 / DSM 14245 / SRS30216)</name>
    <dbReference type="NCBI Taxonomy" id="266940"/>
    <lineage>
        <taxon>Bacteria</taxon>
        <taxon>Bacillati</taxon>
        <taxon>Actinomycetota</taxon>
        <taxon>Actinomycetes</taxon>
        <taxon>Kineosporiales</taxon>
        <taxon>Kineosporiaceae</taxon>
        <taxon>Kineococcus</taxon>
    </lineage>
</organism>
<keyword evidence="2" id="KW-0614">Plasmid</keyword>
<dbReference type="InterPro" id="IPR036388">
    <property type="entry name" value="WH-like_DNA-bd_sf"/>
</dbReference>
<geneLocation type="plasmid" evidence="2 3">
    <name>pKRAD01</name>
</geneLocation>
<keyword evidence="3" id="KW-1185">Reference proteome</keyword>
<dbReference type="EMBL" id="CP000751">
    <property type="protein sequence ID" value="ABS06113.1"/>
    <property type="molecule type" value="Genomic_DNA"/>
</dbReference>
<reference evidence="3" key="1">
    <citation type="journal article" date="2008" name="PLoS ONE">
        <title>Survival in nuclear waste, extreme resistance, and potential applications gleaned from the genome sequence of Kineococcus radiotolerans SRS30216.</title>
        <authorList>
            <person name="Bagwell C.E."/>
            <person name="Bhat S."/>
            <person name="Hawkins G.M."/>
            <person name="Smith B.W."/>
            <person name="Biswas T."/>
            <person name="Hoover T.R."/>
            <person name="Saunders E."/>
            <person name="Han C.S."/>
            <person name="Tsodikov O.V."/>
            <person name="Shimkets L.J."/>
        </authorList>
    </citation>
    <scope>NUCLEOTIDE SEQUENCE [LARGE SCALE GENOMIC DNA]</scope>
    <source>
        <strain evidence="3">ATCC BAA-149 / DSM 14245 / SRS30216</strain>
    </source>
</reference>
<accession>A6WH24</accession>
<protein>
    <recommendedName>
        <fullName evidence="4">Helix-turn-helix domain-containing protein</fullName>
    </recommendedName>
</protein>
<dbReference type="RefSeq" id="WP_012001909.1">
    <property type="nucleotide sequence ID" value="NC_009806.1"/>
</dbReference>
<dbReference type="Gene3D" id="1.10.10.10">
    <property type="entry name" value="Winged helix-like DNA-binding domain superfamily/Winged helix DNA-binding domain"/>
    <property type="match status" value="1"/>
</dbReference>
<proteinExistence type="predicted"/>
<dbReference type="OrthoDB" id="3692312at2"/>
<evidence type="ECO:0008006" key="4">
    <source>
        <dbReference type="Google" id="ProtNLM"/>
    </source>
</evidence>
<dbReference type="AlphaFoldDB" id="A6WH24"/>
<feature type="compositionally biased region" description="Polar residues" evidence="1">
    <location>
        <begin position="204"/>
        <end position="227"/>
    </location>
</feature>
<sequence>MSIEATLWALNLAPVPIDVSKTKQSPSSSCGFVLVALANHADPEGLNAFPSVETICRYTRLSERTVRSCLDRLEAEGIIRPCDPAIVAAKIKRGDRRPNGYDLMVDRFREDLSDEELVNIARSNTLLRPFIASYRPDLGIYPRGATAAPRETPAPRGAMAAPRAMTPKTRGAMAAPREEALQADGVQVFPSRGAAIAPEPSLNPPTEDSYVTSTSERGGAVDNSSGQRIGDDPAHPPATAALEGSSPAAGDVVFVAIDEDEVERTLLHLPDRLRPTLAEAMRLRQLIVQRMQRGWTREAILAAVERRLRPGGTLNNPCGLFARILVPLDEPPSQQTAPEAVSVAVEEDPWCGECDKTSRRVLDDQGFPDYTLPPCTDCAQLSFAHHMERGAS</sequence>
<name>A6WH24_KINRD</name>
<evidence type="ECO:0000313" key="3">
    <source>
        <dbReference type="Proteomes" id="UP000001116"/>
    </source>
</evidence>
<dbReference type="Pfam" id="PF13730">
    <property type="entry name" value="HTH_36"/>
    <property type="match status" value="1"/>
</dbReference>
<dbReference type="Proteomes" id="UP000001116">
    <property type="component" value="Plasmid pKRAD01"/>
</dbReference>
<feature type="region of interest" description="Disordered" evidence="1">
    <location>
        <begin position="194"/>
        <end position="245"/>
    </location>
</feature>
<gene>
    <name evidence="2" type="ordered locus">Krad_4654</name>
</gene>
<dbReference type="KEGG" id="kra:Krad_4654"/>
<dbReference type="HOGENOM" id="CLU_703542_0_0_11"/>
<evidence type="ECO:0000313" key="2">
    <source>
        <dbReference type="EMBL" id="ABS06113.1"/>
    </source>
</evidence>
<evidence type="ECO:0000256" key="1">
    <source>
        <dbReference type="SAM" id="MobiDB-lite"/>
    </source>
</evidence>
<feature type="region of interest" description="Disordered" evidence="1">
    <location>
        <begin position="143"/>
        <end position="166"/>
    </location>
</feature>